<protein>
    <recommendedName>
        <fullName evidence="3">Secreted protein</fullName>
    </recommendedName>
</protein>
<sequence>MRCVIVVLVVFVAGVHVVHRGETNVNRHQPRSQEYHAIRFQPSSTTKRREEEDDDGTRRTMVIILYIAFRVRLCCNQLMWGTVLVENGGITSAVMYEVIRISYSCRYYTVVPSWH</sequence>
<evidence type="ECO:0000313" key="2">
    <source>
        <dbReference type="EMBL" id="CAE0712828.1"/>
    </source>
</evidence>
<accession>A0A7S4AEL0</accession>
<dbReference type="EMBL" id="HBIX01007123">
    <property type="protein sequence ID" value="CAE0712828.1"/>
    <property type="molecule type" value="Transcribed_RNA"/>
</dbReference>
<feature type="chain" id="PRO_5031045779" description="Secreted protein" evidence="1">
    <location>
        <begin position="21"/>
        <end position="115"/>
    </location>
</feature>
<evidence type="ECO:0000256" key="1">
    <source>
        <dbReference type="SAM" id="SignalP"/>
    </source>
</evidence>
<organism evidence="2">
    <name type="scientific">Pseudo-nitzschia australis</name>
    <dbReference type="NCBI Taxonomy" id="44445"/>
    <lineage>
        <taxon>Eukaryota</taxon>
        <taxon>Sar</taxon>
        <taxon>Stramenopiles</taxon>
        <taxon>Ochrophyta</taxon>
        <taxon>Bacillariophyta</taxon>
        <taxon>Bacillariophyceae</taxon>
        <taxon>Bacillariophycidae</taxon>
        <taxon>Bacillariales</taxon>
        <taxon>Bacillariaceae</taxon>
        <taxon>Pseudo-nitzschia</taxon>
    </lineage>
</organism>
<evidence type="ECO:0008006" key="3">
    <source>
        <dbReference type="Google" id="ProtNLM"/>
    </source>
</evidence>
<feature type="signal peptide" evidence="1">
    <location>
        <begin position="1"/>
        <end position="20"/>
    </location>
</feature>
<gene>
    <name evidence="2" type="ORF">PAUS00366_LOCUS5580</name>
</gene>
<keyword evidence="1" id="KW-0732">Signal</keyword>
<name>A0A7S4AEL0_9STRA</name>
<dbReference type="AlphaFoldDB" id="A0A7S4AEL0"/>
<reference evidence="2" key="1">
    <citation type="submission" date="2021-01" db="EMBL/GenBank/DDBJ databases">
        <authorList>
            <person name="Corre E."/>
            <person name="Pelletier E."/>
            <person name="Niang G."/>
            <person name="Scheremetjew M."/>
            <person name="Finn R."/>
            <person name="Kale V."/>
            <person name="Holt S."/>
            <person name="Cochrane G."/>
            <person name="Meng A."/>
            <person name="Brown T."/>
            <person name="Cohen L."/>
        </authorList>
    </citation>
    <scope>NUCLEOTIDE SEQUENCE</scope>
    <source>
        <strain evidence="2">10249 10 AB</strain>
    </source>
</reference>
<proteinExistence type="predicted"/>